<dbReference type="AlphaFoldDB" id="A0A7W6GR54"/>
<evidence type="ECO:0000313" key="1">
    <source>
        <dbReference type="EMBL" id="MBB3984228.1"/>
    </source>
</evidence>
<reference evidence="1 2" key="1">
    <citation type="submission" date="2020-08" db="EMBL/GenBank/DDBJ databases">
        <title>Genomic Encyclopedia of Type Strains, Phase IV (KMG-IV): sequencing the most valuable type-strain genomes for metagenomic binning, comparative biology and taxonomic classification.</title>
        <authorList>
            <person name="Goeker M."/>
        </authorList>
    </citation>
    <scope>NUCLEOTIDE SEQUENCE [LARGE SCALE GENOMIC DNA]</scope>
    <source>
        <strain evidence="1 2">DSM 102235</strain>
    </source>
</reference>
<accession>A0A7W6GR54</accession>
<evidence type="ECO:0008006" key="3">
    <source>
        <dbReference type="Google" id="ProtNLM"/>
    </source>
</evidence>
<proteinExistence type="predicted"/>
<dbReference type="Proteomes" id="UP000541426">
    <property type="component" value="Unassembled WGS sequence"/>
</dbReference>
<dbReference type="RefSeq" id="WP_344716525.1">
    <property type="nucleotide sequence ID" value="NZ_BAABBZ010000012.1"/>
</dbReference>
<gene>
    <name evidence="1" type="ORF">GGQ68_000539</name>
</gene>
<comment type="caution">
    <text evidence="1">The sequence shown here is derived from an EMBL/GenBank/DDBJ whole genome shotgun (WGS) entry which is preliminary data.</text>
</comment>
<sequence length="404" mass="44593">MTTTKGQCHRAPPVSDGITLAFPEVHFAVPPVMTVAQIPLPCRALGALPHDPNPVLEALADAFATLTQQGLYHHDELHPAMLRAAMVDLYRREVLAGGHARFVRTIIALGLGNVAVRHVVQGLRALKAEPYEILARSMAKWCKAHGYVEIPDDVPALDRLDIPFARLNRIAPLGVRIARWMAEHPDHVVIPDRHWKGALGHYCDDNVDRARRLEQRDFHKIAARFEDRHTIAIAEALRLLNRGDVIRQMDRPVHSWTGATQATTQTVQLDSGATLMAVTDDAGLSLFAMPDAEAADIIADDLLIYLSDAEIAARCTHLGQMHLATALHVLASRHANVRNPRFGRLSLPDPSDDTTVHVTLTDGEQRFDLRLTPSGATLKSAQDGVHMYLPRGQLTPYSARLAHR</sequence>
<organism evidence="1 2">
    <name type="scientific">Sagittula marina</name>
    <dbReference type="NCBI Taxonomy" id="943940"/>
    <lineage>
        <taxon>Bacteria</taxon>
        <taxon>Pseudomonadati</taxon>
        <taxon>Pseudomonadota</taxon>
        <taxon>Alphaproteobacteria</taxon>
        <taxon>Rhodobacterales</taxon>
        <taxon>Roseobacteraceae</taxon>
        <taxon>Sagittula</taxon>
    </lineage>
</organism>
<name>A0A7W6GR54_9RHOB</name>
<protein>
    <recommendedName>
        <fullName evidence="3">DUF4375 domain-containing protein</fullName>
    </recommendedName>
</protein>
<keyword evidence="2" id="KW-1185">Reference proteome</keyword>
<evidence type="ECO:0000313" key="2">
    <source>
        <dbReference type="Proteomes" id="UP000541426"/>
    </source>
</evidence>
<dbReference type="EMBL" id="JACIEJ010000001">
    <property type="protein sequence ID" value="MBB3984228.1"/>
    <property type="molecule type" value="Genomic_DNA"/>
</dbReference>